<name>E3ME75_CAERE</name>
<feature type="region of interest" description="Disordered" evidence="1">
    <location>
        <begin position="238"/>
        <end position="340"/>
    </location>
</feature>
<feature type="compositionally biased region" description="Basic and acidic residues" evidence="1">
    <location>
        <begin position="316"/>
        <end position="339"/>
    </location>
</feature>
<evidence type="ECO:0000313" key="2">
    <source>
        <dbReference type="EMBL" id="EFO99530.1"/>
    </source>
</evidence>
<dbReference type="HOGENOM" id="CLU_410631_0_0_1"/>
<proteinExistence type="predicted"/>
<keyword evidence="3" id="KW-1185">Reference proteome</keyword>
<feature type="region of interest" description="Disordered" evidence="1">
    <location>
        <begin position="55"/>
        <end position="224"/>
    </location>
</feature>
<feature type="compositionally biased region" description="Basic and acidic residues" evidence="1">
    <location>
        <begin position="144"/>
        <end position="171"/>
    </location>
</feature>
<feature type="compositionally biased region" description="Basic and acidic residues" evidence="1">
    <location>
        <begin position="90"/>
        <end position="131"/>
    </location>
</feature>
<feature type="compositionally biased region" description="Basic residues" evidence="1">
    <location>
        <begin position="132"/>
        <end position="141"/>
    </location>
</feature>
<feature type="compositionally biased region" description="Basic and acidic residues" evidence="1">
    <location>
        <begin position="55"/>
        <end position="74"/>
    </location>
</feature>
<dbReference type="Proteomes" id="UP000008281">
    <property type="component" value="Unassembled WGS sequence"/>
</dbReference>
<evidence type="ECO:0000313" key="3">
    <source>
        <dbReference type="Proteomes" id="UP000008281"/>
    </source>
</evidence>
<organism evidence="3">
    <name type="scientific">Caenorhabditis remanei</name>
    <name type="common">Caenorhabditis vulgaris</name>
    <dbReference type="NCBI Taxonomy" id="31234"/>
    <lineage>
        <taxon>Eukaryota</taxon>
        <taxon>Metazoa</taxon>
        <taxon>Ecdysozoa</taxon>
        <taxon>Nematoda</taxon>
        <taxon>Chromadorea</taxon>
        <taxon>Rhabditida</taxon>
        <taxon>Rhabditina</taxon>
        <taxon>Rhabditomorpha</taxon>
        <taxon>Rhabditoidea</taxon>
        <taxon>Rhabditidae</taxon>
        <taxon>Peloderinae</taxon>
        <taxon>Caenorhabditis</taxon>
    </lineage>
</organism>
<dbReference type="AlphaFoldDB" id="E3ME75"/>
<feature type="compositionally biased region" description="Basic and acidic residues" evidence="1">
    <location>
        <begin position="191"/>
        <end position="222"/>
    </location>
</feature>
<reference evidence="2" key="1">
    <citation type="submission" date="2007-07" db="EMBL/GenBank/DDBJ databases">
        <title>PCAP assembly of the Caenorhabditis remanei genome.</title>
        <authorList>
            <consortium name="The Caenorhabditis remanei Sequencing Consortium"/>
            <person name="Wilson R.K."/>
        </authorList>
    </citation>
    <scope>NUCLEOTIDE SEQUENCE [LARGE SCALE GENOMIC DNA]</scope>
    <source>
        <strain evidence="2">PB4641</strain>
    </source>
</reference>
<gene>
    <name evidence="2" type="ORF">CRE_22447</name>
</gene>
<accession>E3ME75</accession>
<feature type="compositionally biased region" description="Basic residues" evidence="1">
    <location>
        <begin position="256"/>
        <end position="271"/>
    </location>
</feature>
<protein>
    <submittedName>
        <fullName evidence="2">Uncharacterized protein</fullName>
    </submittedName>
</protein>
<dbReference type="EMBL" id="DS268438">
    <property type="protein sequence ID" value="EFO99530.1"/>
    <property type="molecule type" value="Genomic_DNA"/>
</dbReference>
<sequence length="669" mass="78467">MIHQPCLFSEMNKYKIALLQYPCGFEEDQYPRAPRLDPRLVVGLLFPSQNVRERIREEREEEKDRQRREKENRRRPVHLKPITDGNQLIREAEARRRERGGNDRSPRRRAHGDYESSRRRPRRDSEENRREQPRRKRRRSRSPLQRDHERRAAGTTDSIKECKKEREEESQKKRKGPVSEPLVEDGIILLEEIKGSRPTNSREPKQEHNRDSHNDSRSRSSVEDINLLLRQFEFDRRARRAGDSNEPINEEESRRRPNSNKKKSSSLRRRAHGDYESSQNRHRKDSEDRRRQSRRSRSRSPWQRSHEGRAANTTDPIRECNSEAEEESQRRSREHDKRTVGGKVLAMDGGMDEMEAQWTLGKRYAHPISEYAKAACEEEGLIFQLRNTNSSWDQNAPSPVYNYLRFDGNFRGNVTIETIREDLDRISLREMKKRWPADVAIGPDEVAPYFIYHVPEGGYATFVRTKFHNDINSIMISSGAAVLNMGNDENGPIRIAAKCLSEIEKAKKLLDEHFLNMIGPVTTETKKLRKSVQKIVQGGKLYRIEEIQRTTATEIIVEYRKYGPCQKMTIEGTARNIARAVQEIKEITCKDVLEIDDIYEIRINHEGRRGLLYRSCELLKRINNVITCKLDFEMNEPFGTIYFYGDKNQAEIGLRMINKRWILSPDGGF</sequence>
<evidence type="ECO:0000256" key="1">
    <source>
        <dbReference type="SAM" id="MobiDB-lite"/>
    </source>
</evidence>